<dbReference type="EMBL" id="LQCI01000018">
    <property type="protein sequence ID" value="KZB83993.1"/>
    <property type="molecule type" value="Genomic_DNA"/>
</dbReference>
<gene>
    <name evidence="3" type="ORF">ATP06_0219370</name>
    <name evidence="2" type="ORF">AVL48_35245</name>
</gene>
<dbReference type="SUPFAM" id="SSF159941">
    <property type="entry name" value="MM3350-like"/>
    <property type="match status" value="1"/>
</dbReference>
<protein>
    <recommendedName>
        <fullName evidence="1">Plasmid pRiA4b Orf3-like domain-containing protein</fullName>
    </recommendedName>
</protein>
<dbReference type="OrthoDB" id="9816539at2"/>
<evidence type="ECO:0000313" key="3">
    <source>
        <dbReference type="EMBL" id="OKA06969.1"/>
    </source>
</evidence>
<keyword evidence="5" id="KW-1185">Reference proteome</keyword>
<accession>A0A154MIQ5</accession>
<evidence type="ECO:0000313" key="2">
    <source>
        <dbReference type="EMBL" id="KZB83993.1"/>
    </source>
</evidence>
<feature type="domain" description="Plasmid pRiA4b Orf3-like" evidence="1">
    <location>
        <begin position="17"/>
        <end position="185"/>
    </location>
</feature>
<proteinExistence type="predicted"/>
<dbReference type="Proteomes" id="UP000076321">
    <property type="component" value="Unassembled WGS sequence"/>
</dbReference>
<reference evidence="3 5" key="2">
    <citation type="submission" date="2016-11" db="EMBL/GenBank/DDBJ databases">
        <title>Genome sequencing of Amycolatopsis regifaucium.</title>
        <authorList>
            <person name="Mayilraj S."/>
            <person name="Kaur N."/>
        </authorList>
    </citation>
    <scope>NUCLEOTIDE SEQUENCE [LARGE SCALE GENOMIC DNA]</scope>
    <source>
        <strain evidence="3 5">GY080</strain>
    </source>
</reference>
<dbReference type="Gene3D" id="3.10.290.30">
    <property type="entry name" value="MM3350-like"/>
    <property type="match status" value="1"/>
</dbReference>
<name>A0A154MIQ5_9PSEU</name>
<dbReference type="Pfam" id="PF07929">
    <property type="entry name" value="PRiA4_ORF3"/>
    <property type="match status" value="1"/>
</dbReference>
<dbReference type="Proteomes" id="UP000186883">
    <property type="component" value="Unassembled WGS sequence"/>
</dbReference>
<organism evidence="2 4">
    <name type="scientific">Amycolatopsis regifaucium</name>
    <dbReference type="NCBI Taxonomy" id="546365"/>
    <lineage>
        <taxon>Bacteria</taxon>
        <taxon>Bacillati</taxon>
        <taxon>Actinomycetota</taxon>
        <taxon>Actinomycetes</taxon>
        <taxon>Pseudonocardiales</taxon>
        <taxon>Pseudonocardiaceae</taxon>
        <taxon>Amycolatopsis</taxon>
    </lineage>
</organism>
<sequence length="196" mass="21429">MPVVSRVPSALPAGTRYGIKVQLRGVTKPPVWRRIEVPADLDLGEFHGVIQRAMGWDDSHMHVFDDGRSEYGLPDPGLGHRNERDVRLSHVLVEVGDRLGYTYDFGDDWEHQITLEKILPPAPGVTGALCTGGKGACPPEDCGGVGGYERLKEILADPDAEEHDDMLEWLGLDSGDEFDPQGFSAADVNRALSRSV</sequence>
<dbReference type="PANTHER" id="PTHR41878">
    <property type="entry name" value="LEXA REPRESSOR-RELATED"/>
    <property type="match status" value="1"/>
</dbReference>
<dbReference type="InterPro" id="IPR024047">
    <property type="entry name" value="MM3350-like_sf"/>
</dbReference>
<evidence type="ECO:0000313" key="4">
    <source>
        <dbReference type="Proteomes" id="UP000076321"/>
    </source>
</evidence>
<comment type="caution">
    <text evidence="2">The sequence shown here is derived from an EMBL/GenBank/DDBJ whole genome shotgun (WGS) entry which is preliminary data.</text>
</comment>
<evidence type="ECO:0000259" key="1">
    <source>
        <dbReference type="Pfam" id="PF07929"/>
    </source>
</evidence>
<dbReference type="PANTHER" id="PTHR41878:SF1">
    <property type="entry name" value="TNPR PROTEIN"/>
    <property type="match status" value="1"/>
</dbReference>
<dbReference type="AlphaFoldDB" id="A0A154MIQ5"/>
<reference evidence="2 4" key="1">
    <citation type="submission" date="2015-12" db="EMBL/GenBank/DDBJ databases">
        <title>Amycolatopsis regifaucium genome sequencing and assembly.</title>
        <authorList>
            <person name="Mayilraj S."/>
        </authorList>
    </citation>
    <scope>NUCLEOTIDE SEQUENCE [LARGE SCALE GENOMIC DNA]</scope>
    <source>
        <strain evidence="2 4">GY080</strain>
    </source>
</reference>
<evidence type="ECO:0000313" key="5">
    <source>
        <dbReference type="Proteomes" id="UP000186883"/>
    </source>
</evidence>
<dbReference type="InterPro" id="IPR012912">
    <property type="entry name" value="Plasmid_pRiA4b_Orf3-like"/>
</dbReference>
<dbReference type="EMBL" id="LOBU02000014">
    <property type="protein sequence ID" value="OKA06969.1"/>
    <property type="molecule type" value="Genomic_DNA"/>
</dbReference>